<dbReference type="AlphaFoldDB" id="A0A1M6Z375"/>
<proteinExistence type="predicted"/>
<keyword evidence="2" id="KW-1185">Reference proteome</keyword>
<gene>
    <name evidence="1" type="ORF">SAMN05720469_1522</name>
</gene>
<dbReference type="EMBL" id="FRAW01000052">
    <property type="protein sequence ID" value="SHL24729.1"/>
    <property type="molecule type" value="Genomic_DNA"/>
</dbReference>
<name>A0A1M6Z375_9BACT</name>
<evidence type="ECO:0000313" key="1">
    <source>
        <dbReference type="EMBL" id="SHL24729.1"/>
    </source>
</evidence>
<protein>
    <submittedName>
        <fullName evidence="1">Uncharacterized protein</fullName>
    </submittedName>
</protein>
<accession>A0A1M6Z375</accession>
<sequence>MANKNSNKKNENAEEIVSLMRYTTLDKLTKMIRLA</sequence>
<evidence type="ECO:0000313" key="2">
    <source>
        <dbReference type="Proteomes" id="UP000184275"/>
    </source>
</evidence>
<reference evidence="2" key="1">
    <citation type="submission" date="2016-11" db="EMBL/GenBank/DDBJ databases">
        <authorList>
            <person name="Varghese N."/>
            <person name="Submissions S."/>
        </authorList>
    </citation>
    <scope>NUCLEOTIDE SEQUENCE [LARGE SCALE GENOMIC DNA]</scope>
    <source>
        <strain evidence="2">UWOS</strain>
    </source>
</reference>
<organism evidence="1 2">
    <name type="scientific">Fibrobacter intestinalis</name>
    <dbReference type="NCBI Taxonomy" id="28122"/>
    <lineage>
        <taxon>Bacteria</taxon>
        <taxon>Pseudomonadati</taxon>
        <taxon>Fibrobacterota</taxon>
        <taxon>Fibrobacteria</taxon>
        <taxon>Fibrobacterales</taxon>
        <taxon>Fibrobacteraceae</taxon>
        <taxon>Fibrobacter</taxon>
    </lineage>
</organism>
<dbReference type="Proteomes" id="UP000184275">
    <property type="component" value="Unassembled WGS sequence"/>
</dbReference>